<sequence>MRLSTLGYLLSLLTLQSLARPLDDASPPSGNVTILPIEAFPKPSDLPRLAIYYQTTHTEATGGDPISILPLITEKGIALTHLYVCTFHVKYNNIIHLNDFPPNHPRFRTLWKEVEILRKSGIKVMGMVGGAAPGSYTTQTLDAPLGDPNFEKYYRQLRDVLRRYKLQGLDLNVEQPMSLPGIIRLVRRLRSDFGPKFIITQAPVGTALMEYEFPNLSGYSYRELEKAVGRDIAYYNAQFYNGFGSMYTTYDFDAVVDAGYDPRRIVAGQITTPENGGPFVPFEELKVTLDALVQKYGQIGGVMGWEYFNGLPGGLAEPWEWAQQITAILRSNFPARLVVTKEDAEGLDEAWEASVGGDASSLSGGGQGKKPDYWAMVNA</sequence>
<proteinExistence type="predicted"/>
<dbReference type="InterPro" id="IPR001223">
    <property type="entry name" value="Glyco_hydro18_cat"/>
</dbReference>
<feature type="signal peptide" evidence="1">
    <location>
        <begin position="1"/>
        <end position="19"/>
    </location>
</feature>
<gene>
    <name evidence="3" type="ORF">BDV98DRAFT_574708</name>
</gene>
<evidence type="ECO:0000259" key="2">
    <source>
        <dbReference type="PROSITE" id="PS51910"/>
    </source>
</evidence>
<evidence type="ECO:0000256" key="1">
    <source>
        <dbReference type="SAM" id="SignalP"/>
    </source>
</evidence>
<dbReference type="PROSITE" id="PS51910">
    <property type="entry name" value="GH18_2"/>
    <property type="match status" value="1"/>
</dbReference>
<reference evidence="3 4" key="1">
    <citation type="journal article" date="2019" name="Nat. Ecol. Evol.">
        <title>Megaphylogeny resolves global patterns of mushroom evolution.</title>
        <authorList>
            <person name="Varga T."/>
            <person name="Krizsan K."/>
            <person name="Foldi C."/>
            <person name="Dima B."/>
            <person name="Sanchez-Garcia M."/>
            <person name="Sanchez-Ramirez S."/>
            <person name="Szollosi G.J."/>
            <person name="Szarkandi J.G."/>
            <person name="Papp V."/>
            <person name="Albert L."/>
            <person name="Andreopoulos W."/>
            <person name="Angelini C."/>
            <person name="Antonin V."/>
            <person name="Barry K.W."/>
            <person name="Bougher N.L."/>
            <person name="Buchanan P."/>
            <person name="Buyck B."/>
            <person name="Bense V."/>
            <person name="Catcheside P."/>
            <person name="Chovatia M."/>
            <person name="Cooper J."/>
            <person name="Damon W."/>
            <person name="Desjardin D."/>
            <person name="Finy P."/>
            <person name="Geml J."/>
            <person name="Haridas S."/>
            <person name="Hughes K."/>
            <person name="Justo A."/>
            <person name="Karasinski D."/>
            <person name="Kautmanova I."/>
            <person name="Kiss B."/>
            <person name="Kocsube S."/>
            <person name="Kotiranta H."/>
            <person name="LaButti K.M."/>
            <person name="Lechner B.E."/>
            <person name="Liimatainen K."/>
            <person name="Lipzen A."/>
            <person name="Lukacs Z."/>
            <person name="Mihaltcheva S."/>
            <person name="Morgado L.N."/>
            <person name="Niskanen T."/>
            <person name="Noordeloos M.E."/>
            <person name="Ohm R.A."/>
            <person name="Ortiz-Santana B."/>
            <person name="Ovrebo C."/>
            <person name="Racz N."/>
            <person name="Riley R."/>
            <person name="Savchenko A."/>
            <person name="Shiryaev A."/>
            <person name="Soop K."/>
            <person name="Spirin V."/>
            <person name="Szebenyi C."/>
            <person name="Tomsovsky M."/>
            <person name="Tulloss R.E."/>
            <person name="Uehling J."/>
            <person name="Grigoriev I.V."/>
            <person name="Vagvolgyi C."/>
            <person name="Papp T."/>
            <person name="Martin F.M."/>
            <person name="Miettinen O."/>
            <person name="Hibbett D.S."/>
            <person name="Nagy L.G."/>
        </authorList>
    </citation>
    <scope>NUCLEOTIDE SEQUENCE [LARGE SCALE GENOMIC DNA]</scope>
    <source>
        <strain evidence="3 4">CBS 309.79</strain>
    </source>
</reference>
<dbReference type="Proteomes" id="UP000305067">
    <property type="component" value="Unassembled WGS sequence"/>
</dbReference>
<evidence type="ECO:0000313" key="3">
    <source>
        <dbReference type="EMBL" id="TFK97366.1"/>
    </source>
</evidence>
<organism evidence="3 4">
    <name type="scientific">Pterulicium gracile</name>
    <dbReference type="NCBI Taxonomy" id="1884261"/>
    <lineage>
        <taxon>Eukaryota</taxon>
        <taxon>Fungi</taxon>
        <taxon>Dikarya</taxon>
        <taxon>Basidiomycota</taxon>
        <taxon>Agaricomycotina</taxon>
        <taxon>Agaricomycetes</taxon>
        <taxon>Agaricomycetidae</taxon>
        <taxon>Agaricales</taxon>
        <taxon>Pleurotineae</taxon>
        <taxon>Pterulaceae</taxon>
        <taxon>Pterulicium</taxon>
    </lineage>
</organism>
<name>A0A5C3Q736_9AGAR</name>
<dbReference type="Gene3D" id="3.20.20.80">
    <property type="entry name" value="Glycosidases"/>
    <property type="match status" value="1"/>
</dbReference>
<dbReference type="OrthoDB" id="3012298at2759"/>
<evidence type="ECO:0000313" key="4">
    <source>
        <dbReference type="Proteomes" id="UP000305067"/>
    </source>
</evidence>
<dbReference type="CDD" id="cd06546">
    <property type="entry name" value="GH18_CTS3_chitinase"/>
    <property type="match status" value="1"/>
</dbReference>
<keyword evidence="1" id="KW-0732">Signal</keyword>
<dbReference type="SUPFAM" id="SSF51445">
    <property type="entry name" value="(Trans)glycosidases"/>
    <property type="match status" value="1"/>
</dbReference>
<keyword evidence="4" id="KW-1185">Reference proteome</keyword>
<dbReference type="InterPro" id="IPR017853">
    <property type="entry name" value="GH"/>
</dbReference>
<dbReference type="EMBL" id="ML178848">
    <property type="protein sequence ID" value="TFK97366.1"/>
    <property type="molecule type" value="Genomic_DNA"/>
</dbReference>
<accession>A0A5C3Q736</accession>
<protein>
    <submittedName>
        <fullName evidence="3">Chitinase 3</fullName>
    </submittedName>
</protein>
<feature type="domain" description="GH18" evidence="2">
    <location>
        <begin position="47"/>
        <end position="332"/>
    </location>
</feature>
<dbReference type="GO" id="GO:0005975">
    <property type="term" value="P:carbohydrate metabolic process"/>
    <property type="evidence" value="ECO:0007669"/>
    <property type="project" value="InterPro"/>
</dbReference>
<feature type="chain" id="PRO_5022769191" evidence="1">
    <location>
        <begin position="20"/>
        <end position="379"/>
    </location>
</feature>
<dbReference type="AlphaFoldDB" id="A0A5C3Q736"/>
<dbReference type="STRING" id="1884261.A0A5C3Q736"/>